<gene>
    <name evidence="1" type="ORF">FLL45_13215</name>
</gene>
<dbReference type="GO" id="GO:0004061">
    <property type="term" value="F:arylformamidase activity"/>
    <property type="evidence" value="ECO:0007669"/>
    <property type="project" value="InterPro"/>
</dbReference>
<dbReference type="EMBL" id="VIKR01000003">
    <property type="protein sequence ID" value="TQV73823.1"/>
    <property type="molecule type" value="Genomic_DNA"/>
</dbReference>
<sequence length="273" mass="30636">MIIKLDIAKKTYEADLSQPQSIAIALLPNGDQPSHFGAPACTSKTLEGDGFIGDTKRGGSCNVNTLTIVPHCNGTHTESVSHIVDQHVAVFNAIDESLFASVLVTLQPLEARDVIDQYIPEYDPSNLVITRAQLEKYLAEYSNEQLSGLVIRTLPNTSDKCFQRYDKNHYPIYLTNDAMSYIVEREVKHLLVDFPSVDKMYDQGKLSNHRLFWQVELNQTSLNTHSTCNKTISEMVFVDNQILDGFYLCNLQVPKIDTDAVPSHPVLYSLNEI</sequence>
<protein>
    <submittedName>
        <fullName evidence="1">Cyclase family protein</fullName>
    </submittedName>
</protein>
<dbReference type="SUPFAM" id="SSF102198">
    <property type="entry name" value="Putative cyclase"/>
    <property type="match status" value="1"/>
</dbReference>
<dbReference type="InterPro" id="IPR007325">
    <property type="entry name" value="KFase/CYL"/>
</dbReference>
<dbReference type="GO" id="GO:0019441">
    <property type="term" value="P:L-tryptophan catabolic process to kynurenine"/>
    <property type="evidence" value="ECO:0007669"/>
    <property type="project" value="InterPro"/>
</dbReference>
<reference evidence="1 2" key="1">
    <citation type="submission" date="2019-06" db="EMBL/GenBank/DDBJ databases">
        <title>Draft genome of Aliikangiella marina GYP-15.</title>
        <authorList>
            <person name="Wang G."/>
        </authorList>
    </citation>
    <scope>NUCLEOTIDE SEQUENCE [LARGE SCALE GENOMIC DNA]</scope>
    <source>
        <strain evidence="1 2">GYP-15</strain>
    </source>
</reference>
<dbReference type="InterPro" id="IPR037175">
    <property type="entry name" value="KFase_sf"/>
</dbReference>
<keyword evidence="2" id="KW-1185">Reference proteome</keyword>
<name>A0A545T9D1_9GAMM</name>
<dbReference type="OrthoDB" id="9814192at2"/>
<dbReference type="AlphaFoldDB" id="A0A545T9D1"/>
<dbReference type="Gene3D" id="3.50.30.50">
    <property type="entry name" value="Putative cyclase"/>
    <property type="match status" value="1"/>
</dbReference>
<organism evidence="1 2">
    <name type="scientific">Aliikangiella marina</name>
    <dbReference type="NCBI Taxonomy" id="1712262"/>
    <lineage>
        <taxon>Bacteria</taxon>
        <taxon>Pseudomonadati</taxon>
        <taxon>Pseudomonadota</taxon>
        <taxon>Gammaproteobacteria</taxon>
        <taxon>Oceanospirillales</taxon>
        <taxon>Pleioneaceae</taxon>
        <taxon>Aliikangiella</taxon>
    </lineage>
</organism>
<dbReference type="Pfam" id="PF04199">
    <property type="entry name" value="Cyclase"/>
    <property type="match status" value="1"/>
</dbReference>
<dbReference type="RefSeq" id="WP_142942531.1">
    <property type="nucleotide sequence ID" value="NZ_VIKR01000003.1"/>
</dbReference>
<comment type="caution">
    <text evidence="1">The sequence shown here is derived from an EMBL/GenBank/DDBJ whole genome shotgun (WGS) entry which is preliminary data.</text>
</comment>
<dbReference type="Proteomes" id="UP000317839">
    <property type="component" value="Unassembled WGS sequence"/>
</dbReference>
<accession>A0A545T9D1</accession>
<evidence type="ECO:0000313" key="1">
    <source>
        <dbReference type="EMBL" id="TQV73823.1"/>
    </source>
</evidence>
<evidence type="ECO:0000313" key="2">
    <source>
        <dbReference type="Proteomes" id="UP000317839"/>
    </source>
</evidence>
<proteinExistence type="predicted"/>